<organism evidence="2 3">
    <name type="scientific">Clostridium oceanicum</name>
    <dbReference type="NCBI Taxonomy" id="1543"/>
    <lineage>
        <taxon>Bacteria</taxon>
        <taxon>Bacillati</taxon>
        <taxon>Bacillota</taxon>
        <taxon>Clostridia</taxon>
        <taxon>Eubacteriales</taxon>
        <taxon>Clostridiaceae</taxon>
        <taxon>Clostridium</taxon>
    </lineage>
</organism>
<protein>
    <recommendedName>
        <fullName evidence="4">Transporter</fullName>
    </recommendedName>
</protein>
<dbReference type="RefSeq" id="WP_343761312.1">
    <property type="nucleotide sequence ID" value="NZ_BAAACG010000009.1"/>
</dbReference>
<evidence type="ECO:0008006" key="4">
    <source>
        <dbReference type="Google" id="ProtNLM"/>
    </source>
</evidence>
<name>A0ABN1JI17_9CLOT</name>
<gene>
    <name evidence="2" type="ORF">GCM10008906_20070</name>
</gene>
<proteinExistence type="predicted"/>
<dbReference type="EMBL" id="BAAACG010000009">
    <property type="protein sequence ID" value="GAA0740275.1"/>
    <property type="molecule type" value="Genomic_DNA"/>
</dbReference>
<keyword evidence="3" id="KW-1185">Reference proteome</keyword>
<comment type="caution">
    <text evidence="2">The sequence shown here is derived from an EMBL/GenBank/DDBJ whole genome shotgun (WGS) entry which is preliminary data.</text>
</comment>
<sequence length="157" mass="17783">MKKESFGLKKVKSHLISSVMWLETILAFFIIISVIISGKDLISFLIKIYSLDPISSYDMFQKLLSYLLLLVVGLELALMLVKHTPNSIVEVMLYAIARKMLIYGTSSSEVLLGVLSLALIFIIKKFLFSKRDKLLARKEASIEEFSMDIDDSSNIQL</sequence>
<keyword evidence="1" id="KW-0812">Transmembrane</keyword>
<keyword evidence="1" id="KW-1133">Transmembrane helix</keyword>
<feature type="transmembrane region" description="Helical" evidence="1">
    <location>
        <begin position="20"/>
        <end position="42"/>
    </location>
</feature>
<keyword evidence="1" id="KW-0472">Membrane</keyword>
<evidence type="ECO:0000313" key="2">
    <source>
        <dbReference type="EMBL" id="GAA0740275.1"/>
    </source>
</evidence>
<reference evidence="2 3" key="1">
    <citation type="journal article" date="2019" name="Int. J. Syst. Evol. Microbiol.">
        <title>The Global Catalogue of Microorganisms (GCM) 10K type strain sequencing project: providing services to taxonomists for standard genome sequencing and annotation.</title>
        <authorList>
            <consortium name="The Broad Institute Genomics Platform"/>
            <consortium name="The Broad Institute Genome Sequencing Center for Infectious Disease"/>
            <person name="Wu L."/>
            <person name="Ma J."/>
        </authorList>
    </citation>
    <scope>NUCLEOTIDE SEQUENCE [LARGE SCALE GENOMIC DNA]</scope>
    <source>
        <strain evidence="2 3">JCM 1407</strain>
    </source>
</reference>
<accession>A0ABN1JI17</accession>
<dbReference type="Proteomes" id="UP001501510">
    <property type="component" value="Unassembled WGS sequence"/>
</dbReference>
<evidence type="ECO:0000256" key="1">
    <source>
        <dbReference type="SAM" id="Phobius"/>
    </source>
</evidence>
<evidence type="ECO:0000313" key="3">
    <source>
        <dbReference type="Proteomes" id="UP001501510"/>
    </source>
</evidence>
<feature type="transmembrane region" description="Helical" evidence="1">
    <location>
        <begin position="63"/>
        <end position="81"/>
    </location>
</feature>
<feature type="transmembrane region" description="Helical" evidence="1">
    <location>
        <begin position="101"/>
        <end position="123"/>
    </location>
</feature>